<keyword evidence="4 8" id="KW-1133">Transmembrane helix</keyword>
<dbReference type="InterPro" id="IPR050685">
    <property type="entry name" value="LDLR"/>
</dbReference>
<dbReference type="InterPro" id="IPR057430">
    <property type="entry name" value="LDLRAD1_C"/>
</dbReference>
<evidence type="ECO:0000256" key="4">
    <source>
        <dbReference type="ARBA" id="ARBA00022989"/>
    </source>
</evidence>
<feature type="domain" description="LDLRAD1-like C-terminal" evidence="9">
    <location>
        <begin position="167"/>
        <end position="207"/>
    </location>
</feature>
<reference evidence="10 11" key="1">
    <citation type="submission" date="2009-12" db="EMBL/GenBank/DDBJ databases">
        <title>The Genome Sequence of Anolis carolinensis (Green Anole Lizard).</title>
        <authorList>
            <consortium name="The Genome Sequencing Platform"/>
            <person name="Di Palma F."/>
            <person name="Alfoldi J."/>
            <person name="Heiman D."/>
            <person name="Young S."/>
            <person name="Grabherr M."/>
            <person name="Johnson J."/>
            <person name="Lander E.S."/>
            <person name="Lindblad-Toh K."/>
        </authorList>
    </citation>
    <scope>NUCLEOTIDE SEQUENCE [LARGE SCALE GENOMIC DNA]</scope>
    <source>
        <strain evidence="10 11">JBL SC #1</strain>
    </source>
</reference>
<proteinExistence type="predicted"/>
<dbReference type="GO" id="GO:0016020">
    <property type="term" value="C:membrane"/>
    <property type="evidence" value="ECO:0007669"/>
    <property type="project" value="UniProtKB-SubCell"/>
</dbReference>
<feature type="transmembrane region" description="Helical" evidence="8">
    <location>
        <begin position="42"/>
        <end position="68"/>
    </location>
</feature>
<evidence type="ECO:0000256" key="3">
    <source>
        <dbReference type="ARBA" id="ARBA00022737"/>
    </source>
</evidence>
<dbReference type="GeneTree" id="ENSGT00390000008557"/>
<dbReference type="eggNOG" id="ENOG502S044">
    <property type="taxonomic scope" value="Eukaryota"/>
</dbReference>
<dbReference type="HOGENOM" id="CLU_115457_0_0_1"/>
<reference evidence="10" key="2">
    <citation type="submission" date="2025-08" db="UniProtKB">
        <authorList>
            <consortium name="Ensembl"/>
        </authorList>
    </citation>
    <scope>IDENTIFICATION</scope>
</reference>
<keyword evidence="6" id="KW-1015">Disulfide bond</keyword>
<comment type="subcellular location">
    <subcellularLocation>
        <location evidence="1">Membrane</location>
        <topology evidence="1">Single-pass membrane protein</topology>
    </subcellularLocation>
</comment>
<evidence type="ECO:0000256" key="2">
    <source>
        <dbReference type="ARBA" id="ARBA00022692"/>
    </source>
</evidence>
<dbReference type="Bgee" id="ENSACAG00000014100">
    <property type="expression patterns" value="Expressed in lung and 5 other cell types or tissues"/>
</dbReference>
<dbReference type="CDD" id="cd00112">
    <property type="entry name" value="LDLa"/>
    <property type="match status" value="1"/>
</dbReference>
<dbReference type="SUPFAM" id="SSF57424">
    <property type="entry name" value="LDL receptor-like module"/>
    <property type="match status" value="2"/>
</dbReference>
<dbReference type="Ensembl" id="ENSACAT00000014107.3">
    <property type="protein sequence ID" value="ENSACAP00000013825.3"/>
    <property type="gene ID" value="ENSACAG00000014100.3"/>
</dbReference>
<evidence type="ECO:0000256" key="7">
    <source>
        <dbReference type="PROSITE-ProRule" id="PRU00124"/>
    </source>
</evidence>
<dbReference type="SMART" id="SM00192">
    <property type="entry name" value="LDLa"/>
    <property type="match status" value="3"/>
</dbReference>
<evidence type="ECO:0000256" key="6">
    <source>
        <dbReference type="ARBA" id="ARBA00023157"/>
    </source>
</evidence>
<dbReference type="GO" id="GO:0016192">
    <property type="term" value="P:vesicle-mediated transport"/>
    <property type="evidence" value="ECO:0007669"/>
    <property type="project" value="UniProtKB-ARBA"/>
</dbReference>
<dbReference type="RefSeq" id="XP_008107619.1">
    <property type="nucleotide sequence ID" value="XM_008109412.3"/>
</dbReference>
<evidence type="ECO:0000259" key="9">
    <source>
        <dbReference type="Pfam" id="PF25241"/>
    </source>
</evidence>
<dbReference type="CTD" id="388633"/>
<comment type="caution">
    <text evidence="7">Lacks conserved residue(s) required for the propagation of feature annotation.</text>
</comment>
<dbReference type="Proteomes" id="UP000001646">
    <property type="component" value="Chromosome 4"/>
</dbReference>
<dbReference type="Gene3D" id="4.10.400.10">
    <property type="entry name" value="Low-density Lipoprotein Receptor"/>
    <property type="match status" value="2"/>
</dbReference>
<accession>G1KPG8</accession>
<name>G1KPG8_ANOCA</name>
<dbReference type="InParanoid" id="G1KPG8"/>
<sequence length="211" mass="23554">MTRTYPQNFDGSFLGSEKSLSVTKRGTIRDQQDCCKFCTRRCICVSAIGFIILAIIIAAIAIIVTVGIPPRTAVNRLCVTTSNQTGFLCDNRETCITASQVCDTRRHCANGEDEQKTLCSDLPNNLPGYLIFHCGNPRYWIPADKRCNGINDCGDCSDEVGTWASCPPCGSQWWSCTMVVFHKYCTCIPRSLCRDGIQHCFDWSDEYICTK</sequence>
<evidence type="ECO:0000313" key="10">
    <source>
        <dbReference type="Ensembl" id="ENSACAP00000013825.3"/>
    </source>
</evidence>
<protein>
    <submittedName>
        <fullName evidence="10">Low density lipoprotein receptor class A domain containing 1</fullName>
    </submittedName>
</protein>
<dbReference type="GeneID" id="103278670"/>
<dbReference type="OrthoDB" id="2019384at2759"/>
<reference evidence="10" key="3">
    <citation type="submission" date="2025-09" db="UniProtKB">
        <authorList>
            <consortium name="Ensembl"/>
        </authorList>
    </citation>
    <scope>IDENTIFICATION</scope>
</reference>
<dbReference type="InterPro" id="IPR036055">
    <property type="entry name" value="LDL_receptor-like_sf"/>
</dbReference>
<keyword evidence="5 8" id="KW-0472">Membrane</keyword>
<dbReference type="STRING" id="28377.ENSACAP00000013825"/>
<keyword evidence="2 8" id="KW-0812">Transmembrane</keyword>
<evidence type="ECO:0000256" key="5">
    <source>
        <dbReference type="ARBA" id="ARBA00023136"/>
    </source>
</evidence>
<dbReference type="Pfam" id="PF00057">
    <property type="entry name" value="Ldl_recept_a"/>
    <property type="match status" value="2"/>
</dbReference>
<dbReference type="Pfam" id="PF25241">
    <property type="entry name" value="LDLRAD1_C"/>
    <property type="match status" value="1"/>
</dbReference>
<keyword evidence="11" id="KW-1185">Reference proteome</keyword>
<keyword evidence="3" id="KW-0677">Repeat</keyword>
<organism evidence="10 11">
    <name type="scientific">Anolis carolinensis</name>
    <name type="common">Green anole</name>
    <name type="synonym">American chameleon</name>
    <dbReference type="NCBI Taxonomy" id="28377"/>
    <lineage>
        <taxon>Eukaryota</taxon>
        <taxon>Metazoa</taxon>
        <taxon>Chordata</taxon>
        <taxon>Craniata</taxon>
        <taxon>Vertebrata</taxon>
        <taxon>Euteleostomi</taxon>
        <taxon>Lepidosauria</taxon>
        <taxon>Squamata</taxon>
        <taxon>Bifurcata</taxon>
        <taxon>Unidentata</taxon>
        <taxon>Episquamata</taxon>
        <taxon>Toxicofera</taxon>
        <taxon>Iguania</taxon>
        <taxon>Dactyloidae</taxon>
        <taxon>Anolis</taxon>
    </lineage>
</organism>
<dbReference type="InterPro" id="IPR002172">
    <property type="entry name" value="LDrepeatLR_classA_rpt"/>
</dbReference>
<dbReference type="AlphaFoldDB" id="G1KPG8"/>
<evidence type="ECO:0000256" key="8">
    <source>
        <dbReference type="SAM" id="Phobius"/>
    </source>
</evidence>
<gene>
    <name evidence="10" type="primary">LDLRAD1</name>
</gene>
<dbReference type="PRINTS" id="PR00261">
    <property type="entry name" value="LDLRECEPTOR"/>
</dbReference>
<evidence type="ECO:0000313" key="11">
    <source>
        <dbReference type="Proteomes" id="UP000001646"/>
    </source>
</evidence>
<evidence type="ECO:0000256" key="1">
    <source>
        <dbReference type="ARBA" id="ARBA00004167"/>
    </source>
</evidence>
<dbReference type="PANTHER" id="PTHR24270">
    <property type="entry name" value="LOW-DENSITY LIPOPROTEIN RECEPTOR-RELATED"/>
    <property type="match status" value="1"/>
</dbReference>
<dbReference type="PROSITE" id="PS50068">
    <property type="entry name" value="LDLRA_2"/>
    <property type="match status" value="1"/>
</dbReference>